<dbReference type="Pfam" id="PF11799">
    <property type="entry name" value="IMS_C"/>
    <property type="match status" value="1"/>
</dbReference>
<dbReference type="FunFam" id="3.40.1170.60:FF:000001">
    <property type="entry name" value="DNA polymerase IV"/>
    <property type="match status" value="1"/>
</dbReference>
<dbReference type="NCBIfam" id="NF010731">
    <property type="entry name" value="PRK14133.1"/>
    <property type="match status" value="1"/>
</dbReference>
<evidence type="ECO:0000256" key="9">
    <source>
        <dbReference type="ARBA" id="ARBA00022723"/>
    </source>
</evidence>
<gene>
    <name evidence="16" type="primary">dinB</name>
    <name evidence="18" type="ORF">EDC14_10322</name>
</gene>
<dbReference type="GO" id="GO:0003684">
    <property type="term" value="F:damaged DNA binding"/>
    <property type="evidence" value="ECO:0007669"/>
    <property type="project" value="InterPro"/>
</dbReference>
<keyword evidence="6 16" id="KW-0808">Transferase</keyword>
<dbReference type="PANTHER" id="PTHR11076">
    <property type="entry name" value="DNA REPAIR POLYMERASE UMUC / TRANSFERASE FAMILY MEMBER"/>
    <property type="match status" value="1"/>
</dbReference>
<dbReference type="GO" id="GO:0005829">
    <property type="term" value="C:cytosol"/>
    <property type="evidence" value="ECO:0007669"/>
    <property type="project" value="TreeGrafter"/>
</dbReference>
<evidence type="ECO:0000256" key="10">
    <source>
        <dbReference type="ARBA" id="ARBA00022763"/>
    </source>
</evidence>
<evidence type="ECO:0000256" key="1">
    <source>
        <dbReference type="ARBA" id="ARBA00004496"/>
    </source>
</evidence>
<dbReference type="CDD" id="cd03586">
    <property type="entry name" value="PolY_Pol_IV_kappa"/>
    <property type="match status" value="1"/>
</dbReference>
<dbReference type="NCBIfam" id="NF002751">
    <property type="entry name" value="PRK02794.1"/>
    <property type="match status" value="1"/>
</dbReference>
<dbReference type="Proteomes" id="UP000295008">
    <property type="component" value="Unassembled WGS sequence"/>
</dbReference>
<dbReference type="Pfam" id="PF00817">
    <property type="entry name" value="IMS"/>
    <property type="match status" value="1"/>
</dbReference>
<comment type="subcellular location">
    <subcellularLocation>
        <location evidence="1 16">Cytoplasm</location>
    </subcellularLocation>
</comment>
<evidence type="ECO:0000313" key="18">
    <source>
        <dbReference type="EMBL" id="TCL61770.1"/>
    </source>
</evidence>
<keyword evidence="9 16" id="KW-0479">Metal-binding</keyword>
<dbReference type="NCBIfam" id="NF002882">
    <property type="entry name" value="PRK03348.1"/>
    <property type="match status" value="1"/>
</dbReference>
<evidence type="ECO:0000256" key="12">
    <source>
        <dbReference type="ARBA" id="ARBA00022932"/>
    </source>
</evidence>
<feature type="binding site" evidence="16">
    <location>
        <position position="104"/>
    </location>
    <ligand>
        <name>Mg(2+)</name>
        <dbReference type="ChEBI" id="CHEBI:18420"/>
    </ligand>
</feature>
<keyword evidence="5 16" id="KW-0963">Cytoplasm</keyword>
<evidence type="ECO:0000256" key="11">
    <source>
        <dbReference type="ARBA" id="ARBA00022842"/>
    </source>
</evidence>
<dbReference type="InterPro" id="IPR017961">
    <property type="entry name" value="DNA_pol_Y-fam_little_finger"/>
</dbReference>
<dbReference type="SUPFAM" id="SSF100879">
    <property type="entry name" value="Lesion bypass DNA polymerase (Y-family), little finger domain"/>
    <property type="match status" value="1"/>
</dbReference>
<comment type="catalytic activity">
    <reaction evidence="15 16">
        <text>DNA(n) + a 2'-deoxyribonucleoside 5'-triphosphate = DNA(n+1) + diphosphate</text>
        <dbReference type="Rhea" id="RHEA:22508"/>
        <dbReference type="Rhea" id="RHEA-COMP:17339"/>
        <dbReference type="Rhea" id="RHEA-COMP:17340"/>
        <dbReference type="ChEBI" id="CHEBI:33019"/>
        <dbReference type="ChEBI" id="CHEBI:61560"/>
        <dbReference type="ChEBI" id="CHEBI:173112"/>
        <dbReference type="EC" id="2.7.7.7"/>
    </reaction>
</comment>
<evidence type="ECO:0000256" key="13">
    <source>
        <dbReference type="ARBA" id="ARBA00023125"/>
    </source>
</evidence>
<dbReference type="GO" id="GO:0009432">
    <property type="term" value="P:SOS response"/>
    <property type="evidence" value="ECO:0007669"/>
    <property type="project" value="TreeGrafter"/>
</dbReference>
<evidence type="ECO:0000256" key="4">
    <source>
        <dbReference type="ARBA" id="ARBA00022457"/>
    </source>
</evidence>
<keyword evidence="13 16" id="KW-0238">DNA-binding</keyword>
<keyword evidence="4 16" id="KW-0515">Mutator protein</keyword>
<proteinExistence type="inferred from homology"/>
<keyword evidence="14 16" id="KW-0234">DNA repair</keyword>
<dbReference type="NCBIfam" id="NF002677">
    <property type="entry name" value="PRK02406.1"/>
    <property type="match status" value="1"/>
</dbReference>
<dbReference type="PROSITE" id="PS50173">
    <property type="entry name" value="UMUC"/>
    <property type="match status" value="1"/>
</dbReference>
<evidence type="ECO:0000256" key="15">
    <source>
        <dbReference type="ARBA" id="ARBA00049244"/>
    </source>
</evidence>
<keyword evidence="8 16" id="KW-0235">DNA replication</keyword>
<name>A0A4R1R8A5_HYDET</name>
<keyword evidence="19" id="KW-1185">Reference proteome</keyword>
<comment type="function">
    <text evidence="16">Poorly processive, error-prone DNA polymerase involved in untargeted mutagenesis. Copies undamaged DNA at stalled replication forks, which arise in vivo from mismatched or misaligned primer ends. These misaligned primers can be extended by PolIV. Exhibits no 3'-5' exonuclease (proofreading) activity. May be involved in translesional synthesis, in conjunction with the beta clamp from PolIII.</text>
</comment>
<dbReference type="GO" id="GO:0000287">
    <property type="term" value="F:magnesium ion binding"/>
    <property type="evidence" value="ECO:0007669"/>
    <property type="project" value="UniProtKB-UniRule"/>
</dbReference>
<reference evidence="18 19" key="1">
    <citation type="submission" date="2019-03" db="EMBL/GenBank/DDBJ databases">
        <title>Genomic Encyclopedia of Type Strains, Phase IV (KMG-IV): sequencing the most valuable type-strain genomes for metagenomic binning, comparative biology and taxonomic classification.</title>
        <authorList>
            <person name="Goeker M."/>
        </authorList>
    </citation>
    <scope>NUCLEOTIDE SEQUENCE [LARGE SCALE GENOMIC DNA]</scope>
    <source>
        <strain evidence="18 19">LX-B</strain>
    </source>
</reference>
<feature type="active site" evidence="16">
    <location>
        <position position="105"/>
    </location>
</feature>
<dbReference type="GO" id="GO:0003887">
    <property type="term" value="F:DNA-directed DNA polymerase activity"/>
    <property type="evidence" value="ECO:0007669"/>
    <property type="project" value="UniProtKB-UniRule"/>
</dbReference>
<comment type="cofactor">
    <cofactor evidence="16">
        <name>Mg(2+)</name>
        <dbReference type="ChEBI" id="CHEBI:18420"/>
    </cofactor>
    <text evidence="16">Binds 2 magnesium ions per subunit.</text>
</comment>
<dbReference type="InterPro" id="IPR001126">
    <property type="entry name" value="UmuC"/>
</dbReference>
<dbReference type="AlphaFoldDB" id="A0A4R1R8A5"/>
<dbReference type="InterPro" id="IPR022880">
    <property type="entry name" value="DNApol_IV"/>
</dbReference>
<dbReference type="Gene3D" id="1.10.150.20">
    <property type="entry name" value="5' to 3' exonuclease, C-terminal subdomain"/>
    <property type="match status" value="1"/>
</dbReference>
<feature type="binding site" evidence="16">
    <location>
        <position position="9"/>
    </location>
    <ligand>
        <name>Mg(2+)</name>
        <dbReference type="ChEBI" id="CHEBI:18420"/>
    </ligand>
</feature>
<dbReference type="InterPro" id="IPR043128">
    <property type="entry name" value="Rev_trsase/Diguanyl_cyclase"/>
</dbReference>
<organism evidence="18 19">
    <name type="scientific">Hydrogenispora ethanolica</name>
    <dbReference type="NCBI Taxonomy" id="1082276"/>
    <lineage>
        <taxon>Bacteria</taxon>
        <taxon>Bacillati</taxon>
        <taxon>Bacillota</taxon>
        <taxon>Hydrogenispora</taxon>
    </lineage>
</organism>
<dbReference type="GO" id="GO:0006281">
    <property type="term" value="P:DNA repair"/>
    <property type="evidence" value="ECO:0007669"/>
    <property type="project" value="UniProtKB-UniRule"/>
</dbReference>
<evidence type="ECO:0000259" key="17">
    <source>
        <dbReference type="PROSITE" id="PS50173"/>
    </source>
</evidence>
<dbReference type="HAMAP" id="MF_01113">
    <property type="entry name" value="DNApol_IV"/>
    <property type="match status" value="1"/>
</dbReference>
<evidence type="ECO:0000256" key="7">
    <source>
        <dbReference type="ARBA" id="ARBA00022695"/>
    </source>
</evidence>
<dbReference type="Gene3D" id="3.30.70.270">
    <property type="match status" value="1"/>
</dbReference>
<dbReference type="InterPro" id="IPR050116">
    <property type="entry name" value="DNA_polymerase-Y"/>
</dbReference>
<dbReference type="PANTHER" id="PTHR11076:SF33">
    <property type="entry name" value="DNA POLYMERASE KAPPA"/>
    <property type="match status" value="1"/>
</dbReference>
<comment type="caution">
    <text evidence="18">The sequence shown here is derived from an EMBL/GenBank/DDBJ whole genome shotgun (WGS) entry which is preliminary data.</text>
</comment>
<keyword evidence="12 16" id="KW-0239">DNA-directed DNA polymerase</keyword>
<dbReference type="SUPFAM" id="SSF56672">
    <property type="entry name" value="DNA/RNA polymerases"/>
    <property type="match status" value="1"/>
</dbReference>
<evidence type="ECO:0000256" key="6">
    <source>
        <dbReference type="ARBA" id="ARBA00022679"/>
    </source>
</evidence>
<dbReference type="GO" id="GO:0006261">
    <property type="term" value="P:DNA-templated DNA replication"/>
    <property type="evidence" value="ECO:0007669"/>
    <property type="project" value="UniProtKB-UniRule"/>
</dbReference>
<keyword evidence="10 16" id="KW-0227">DNA damage</keyword>
<keyword evidence="7 16" id="KW-0548">Nucleotidyltransferase</keyword>
<dbReference type="RefSeq" id="WP_132016137.1">
    <property type="nucleotide sequence ID" value="NZ_SLUN01000032.1"/>
</dbReference>
<evidence type="ECO:0000256" key="16">
    <source>
        <dbReference type="HAMAP-Rule" id="MF_01113"/>
    </source>
</evidence>
<dbReference type="InterPro" id="IPR043502">
    <property type="entry name" value="DNA/RNA_pol_sf"/>
</dbReference>
<dbReference type="Gene3D" id="3.40.1170.60">
    <property type="match status" value="1"/>
</dbReference>
<dbReference type="InterPro" id="IPR024728">
    <property type="entry name" value="PolY_HhH_motif"/>
</dbReference>
<evidence type="ECO:0000256" key="8">
    <source>
        <dbReference type="ARBA" id="ARBA00022705"/>
    </source>
</evidence>
<dbReference type="Pfam" id="PF11798">
    <property type="entry name" value="IMS_HHH"/>
    <property type="match status" value="1"/>
</dbReference>
<dbReference type="InterPro" id="IPR036775">
    <property type="entry name" value="DNA_pol_Y-fam_lit_finger_sf"/>
</dbReference>
<accession>A0A4R1R8A5</accession>
<feature type="domain" description="UmuC" evidence="17">
    <location>
        <begin position="5"/>
        <end position="186"/>
    </location>
</feature>
<dbReference type="Gene3D" id="3.30.1490.100">
    <property type="entry name" value="DNA polymerase, Y-family, little finger domain"/>
    <property type="match status" value="1"/>
</dbReference>
<dbReference type="OrthoDB" id="9808813at2"/>
<dbReference type="EMBL" id="SLUN01000032">
    <property type="protein sequence ID" value="TCL61770.1"/>
    <property type="molecule type" value="Genomic_DNA"/>
</dbReference>
<sequence>MERKILHIDMDAFFAAVEQRDNPALRGQPVIVGGDPNARGVVSTCSYEARKFGVHSAMPLREAYRRCPKGIFLPVRGARYAQASRQIMTILSDFTPVIEPLSLDEAFLDLTGSERIFGPVEEIGRRIVARIGTEVGLPASVGIAPNKFLAKLASDLRKPQGFVVISAENLREILADLPVSKLWGVGPKTEEQLLAMGIRTIGALQRFDPLKLVERFGELGSHLYQLAHGHDERPVLTEEETKSVGHEVTFQNDTDDRGFLAGVLLWLSDQVARRLRRHGLKGRTITVKIRDLDFKTFSKRLTLPTATDFEETIYREGFKLAQQLNWGSRQVRLIGISVSGFNESGSRQLNLFETEEKQEAPAELDRLHQAIDSLRDRYGEAIVTKGTILQIQEKVRGRRDLDDHQ</sequence>
<feature type="site" description="Substrate discrimination" evidence="16">
    <location>
        <position position="14"/>
    </location>
</feature>
<dbReference type="EC" id="2.7.7.7" evidence="16"/>
<comment type="subunit">
    <text evidence="3 16">Monomer.</text>
</comment>
<evidence type="ECO:0000256" key="14">
    <source>
        <dbReference type="ARBA" id="ARBA00023204"/>
    </source>
</evidence>
<evidence type="ECO:0000256" key="3">
    <source>
        <dbReference type="ARBA" id="ARBA00011245"/>
    </source>
</evidence>
<evidence type="ECO:0000256" key="2">
    <source>
        <dbReference type="ARBA" id="ARBA00010945"/>
    </source>
</evidence>
<keyword evidence="11 16" id="KW-0460">Magnesium</keyword>
<dbReference type="FunFam" id="3.30.1490.100:FF:000004">
    <property type="entry name" value="DNA polymerase IV"/>
    <property type="match status" value="1"/>
</dbReference>
<dbReference type="GO" id="GO:0042276">
    <property type="term" value="P:error-prone translesion synthesis"/>
    <property type="evidence" value="ECO:0007669"/>
    <property type="project" value="TreeGrafter"/>
</dbReference>
<comment type="similarity">
    <text evidence="2 16">Belongs to the DNA polymerase type-Y family.</text>
</comment>
<evidence type="ECO:0000313" key="19">
    <source>
        <dbReference type="Proteomes" id="UP000295008"/>
    </source>
</evidence>
<protein>
    <recommendedName>
        <fullName evidence="16">DNA polymerase IV</fullName>
        <shortName evidence="16">Pol IV</shortName>
        <ecNumber evidence="16">2.7.7.7</ecNumber>
    </recommendedName>
</protein>
<evidence type="ECO:0000256" key="5">
    <source>
        <dbReference type="ARBA" id="ARBA00022490"/>
    </source>
</evidence>